<feature type="transmembrane region" description="Helical" evidence="1">
    <location>
        <begin position="35"/>
        <end position="52"/>
    </location>
</feature>
<name>A0A4S4DFX0_CAMSN</name>
<feature type="transmembrane region" description="Helical" evidence="1">
    <location>
        <begin position="206"/>
        <end position="225"/>
    </location>
</feature>
<keyword evidence="1" id="KW-0472">Membrane</keyword>
<reference evidence="2 3" key="1">
    <citation type="journal article" date="2018" name="Proc. Natl. Acad. Sci. U.S.A.">
        <title>Draft genome sequence of Camellia sinensis var. sinensis provides insights into the evolution of the tea genome and tea quality.</title>
        <authorList>
            <person name="Wei C."/>
            <person name="Yang H."/>
            <person name="Wang S."/>
            <person name="Zhao J."/>
            <person name="Liu C."/>
            <person name="Gao L."/>
            <person name="Xia E."/>
            <person name="Lu Y."/>
            <person name="Tai Y."/>
            <person name="She G."/>
            <person name="Sun J."/>
            <person name="Cao H."/>
            <person name="Tong W."/>
            <person name="Gao Q."/>
            <person name="Li Y."/>
            <person name="Deng W."/>
            <person name="Jiang X."/>
            <person name="Wang W."/>
            <person name="Chen Q."/>
            <person name="Zhang S."/>
            <person name="Li H."/>
            <person name="Wu J."/>
            <person name="Wang P."/>
            <person name="Li P."/>
            <person name="Shi C."/>
            <person name="Zheng F."/>
            <person name="Jian J."/>
            <person name="Huang B."/>
            <person name="Shan D."/>
            <person name="Shi M."/>
            <person name="Fang C."/>
            <person name="Yue Y."/>
            <person name="Li F."/>
            <person name="Li D."/>
            <person name="Wei S."/>
            <person name="Han B."/>
            <person name="Jiang C."/>
            <person name="Yin Y."/>
            <person name="Xia T."/>
            <person name="Zhang Z."/>
            <person name="Bennetzen J.L."/>
            <person name="Zhao S."/>
            <person name="Wan X."/>
        </authorList>
    </citation>
    <scope>NUCLEOTIDE SEQUENCE [LARGE SCALE GENOMIC DNA]</scope>
    <source>
        <strain evidence="3">cv. Shuchazao</strain>
        <tissue evidence="2">Leaf</tissue>
    </source>
</reference>
<dbReference type="STRING" id="542762.A0A4S4DFX0"/>
<proteinExistence type="predicted"/>
<evidence type="ECO:0000313" key="3">
    <source>
        <dbReference type="Proteomes" id="UP000306102"/>
    </source>
</evidence>
<evidence type="ECO:0000313" key="2">
    <source>
        <dbReference type="EMBL" id="THG01565.1"/>
    </source>
</evidence>
<keyword evidence="1" id="KW-0812">Transmembrane</keyword>
<comment type="caution">
    <text evidence="2">The sequence shown here is derived from an EMBL/GenBank/DDBJ whole genome shotgun (WGS) entry which is preliminary data.</text>
</comment>
<accession>A0A4S4DFX0</accession>
<gene>
    <name evidence="2" type="ORF">TEA_023900</name>
</gene>
<sequence length="242" mass="26045">MWKLNQSILGGDEELQDNLLDGQEGLCSISPLQRIYGFAACLVAGFVCMFLIPKSSEPSSVLGLINGVTFRLRLNPFEAKRLRSLGSWIRIFLSASSNRSLGSWFRVLSRLSKYLGEWISSEGFISSETLLPSSPAACHATDPSWSLVCCGSALACLVRALLLGSFVGLDLSAAWAGLVPRCSQLRYTLPTPSSASAGLDLLSRDLPLFGLTIAVLALLFAHFLLPESVLLIIDPSSPALLL</sequence>
<dbReference type="EMBL" id="SDRB02011387">
    <property type="protein sequence ID" value="THG01565.1"/>
    <property type="molecule type" value="Genomic_DNA"/>
</dbReference>
<keyword evidence="1" id="KW-1133">Transmembrane helix</keyword>
<dbReference type="AlphaFoldDB" id="A0A4S4DFX0"/>
<organism evidence="2 3">
    <name type="scientific">Camellia sinensis var. sinensis</name>
    <name type="common">China tea</name>
    <dbReference type="NCBI Taxonomy" id="542762"/>
    <lineage>
        <taxon>Eukaryota</taxon>
        <taxon>Viridiplantae</taxon>
        <taxon>Streptophyta</taxon>
        <taxon>Embryophyta</taxon>
        <taxon>Tracheophyta</taxon>
        <taxon>Spermatophyta</taxon>
        <taxon>Magnoliopsida</taxon>
        <taxon>eudicotyledons</taxon>
        <taxon>Gunneridae</taxon>
        <taxon>Pentapetalae</taxon>
        <taxon>asterids</taxon>
        <taxon>Ericales</taxon>
        <taxon>Theaceae</taxon>
        <taxon>Camellia</taxon>
    </lineage>
</organism>
<keyword evidence="3" id="KW-1185">Reference proteome</keyword>
<dbReference type="Proteomes" id="UP000306102">
    <property type="component" value="Unassembled WGS sequence"/>
</dbReference>
<protein>
    <submittedName>
        <fullName evidence="2">Uncharacterized protein</fullName>
    </submittedName>
</protein>
<evidence type="ECO:0000256" key="1">
    <source>
        <dbReference type="SAM" id="Phobius"/>
    </source>
</evidence>